<evidence type="ECO:0000256" key="5">
    <source>
        <dbReference type="ARBA" id="ARBA00023136"/>
    </source>
</evidence>
<evidence type="ECO:0008006" key="9">
    <source>
        <dbReference type="Google" id="ProtNLM"/>
    </source>
</evidence>
<keyword evidence="5 6" id="KW-0472">Membrane</keyword>
<evidence type="ECO:0000313" key="8">
    <source>
        <dbReference type="Proteomes" id="UP001437256"/>
    </source>
</evidence>
<comment type="caution">
    <text evidence="7">The sequence shown here is derived from an EMBL/GenBank/DDBJ whole genome shotgun (WGS) entry which is preliminary data.</text>
</comment>
<keyword evidence="3 6" id="KW-0812">Transmembrane</keyword>
<dbReference type="InterPro" id="IPR002293">
    <property type="entry name" value="AA/rel_permease1"/>
</dbReference>
<gene>
    <name evidence="7" type="ORF">AAF712_001594</name>
</gene>
<proteinExistence type="predicted"/>
<dbReference type="PANTHER" id="PTHR45649">
    <property type="entry name" value="AMINO-ACID PERMEASE BAT1"/>
    <property type="match status" value="1"/>
</dbReference>
<name>A0ABR3AAU7_9AGAR</name>
<keyword evidence="4 6" id="KW-1133">Transmembrane helix</keyword>
<dbReference type="EMBL" id="JBBXMP010000004">
    <property type="protein sequence ID" value="KAL0071036.1"/>
    <property type="molecule type" value="Genomic_DNA"/>
</dbReference>
<protein>
    <recommendedName>
        <fullName evidence="9">Amino acid transporter</fullName>
    </recommendedName>
</protein>
<accession>A0ABR3AAU7</accession>
<evidence type="ECO:0000256" key="4">
    <source>
        <dbReference type="ARBA" id="ARBA00022989"/>
    </source>
</evidence>
<keyword evidence="2" id="KW-0813">Transport</keyword>
<evidence type="ECO:0000256" key="6">
    <source>
        <dbReference type="SAM" id="Phobius"/>
    </source>
</evidence>
<feature type="transmembrane region" description="Helical" evidence="6">
    <location>
        <begin position="189"/>
        <end position="208"/>
    </location>
</feature>
<feature type="transmembrane region" description="Helical" evidence="6">
    <location>
        <begin position="263"/>
        <end position="284"/>
    </location>
</feature>
<evidence type="ECO:0000256" key="3">
    <source>
        <dbReference type="ARBA" id="ARBA00022692"/>
    </source>
</evidence>
<comment type="subcellular location">
    <subcellularLocation>
        <location evidence="1">Membrane</location>
        <topology evidence="1">Multi-pass membrane protein</topology>
    </subcellularLocation>
</comment>
<sequence length="298" mass="32191">MEPRFRNSPPHAGRAANADEDLLAALGYKQGKRNFSLFQTLGLAFSIVGLVASFSSVLIFSIPYGGPVAMIWGWTAAAGFLATVALALAELASAAPTSGGLYYWTFTFSPDKYRCFLAWIVGYANTISNIASVASIEWGCAVQIMAAVSIGTGFEANNAHIFGVYVGLIVVHGLMNTGSPRFIARLQPLFTTLNIILCFVVIVLLPALTPRSLRNDASFAFGHFENFSGWQNRFAFILSFLTPAWVTGSFDAPIHMSEEVESAALAIPYAIIVANVSTLVLGWGKSTFKWNKTKINLI</sequence>
<feature type="transmembrane region" description="Helical" evidence="6">
    <location>
        <begin position="41"/>
        <end position="65"/>
    </location>
</feature>
<dbReference type="PANTHER" id="PTHR45649:SF6">
    <property type="entry name" value="GABA-SPECIFIC PERMEASE"/>
    <property type="match status" value="1"/>
</dbReference>
<feature type="transmembrane region" description="Helical" evidence="6">
    <location>
        <begin position="71"/>
        <end position="104"/>
    </location>
</feature>
<keyword evidence="8" id="KW-1185">Reference proteome</keyword>
<dbReference type="Proteomes" id="UP001437256">
    <property type="component" value="Unassembled WGS sequence"/>
</dbReference>
<feature type="transmembrane region" description="Helical" evidence="6">
    <location>
        <begin position="116"/>
        <end position="139"/>
    </location>
</feature>
<reference evidence="7 8" key="1">
    <citation type="submission" date="2024-05" db="EMBL/GenBank/DDBJ databases">
        <title>A draft genome resource for the thread blight pathogen Marasmius tenuissimus strain MS-2.</title>
        <authorList>
            <person name="Yulfo-Soto G.E."/>
            <person name="Baruah I.K."/>
            <person name="Amoako-Attah I."/>
            <person name="Bukari Y."/>
            <person name="Meinhardt L.W."/>
            <person name="Bailey B.A."/>
            <person name="Cohen S.P."/>
        </authorList>
    </citation>
    <scope>NUCLEOTIDE SEQUENCE [LARGE SCALE GENOMIC DNA]</scope>
    <source>
        <strain evidence="7 8">MS-2</strain>
    </source>
</reference>
<feature type="transmembrane region" description="Helical" evidence="6">
    <location>
        <begin position="159"/>
        <end position="177"/>
    </location>
</feature>
<evidence type="ECO:0000256" key="1">
    <source>
        <dbReference type="ARBA" id="ARBA00004141"/>
    </source>
</evidence>
<dbReference type="Pfam" id="PF13520">
    <property type="entry name" value="AA_permease_2"/>
    <property type="match status" value="1"/>
</dbReference>
<evidence type="ECO:0000256" key="2">
    <source>
        <dbReference type="ARBA" id="ARBA00022448"/>
    </source>
</evidence>
<evidence type="ECO:0000313" key="7">
    <source>
        <dbReference type="EMBL" id="KAL0071036.1"/>
    </source>
</evidence>
<organism evidence="7 8">
    <name type="scientific">Marasmius tenuissimus</name>
    <dbReference type="NCBI Taxonomy" id="585030"/>
    <lineage>
        <taxon>Eukaryota</taxon>
        <taxon>Fungi</taxon>
        <taxon>Dikarya</taxon>
        <taxon>Basidiomycota</taxon>
        <taxon>Agaricomycotina</taxon>
        <taxon>Agaricomycetes</taxon>
        <taxon>Agaricomycetidae</taxon>
        <taxon>Agaricales</taxon>
        <taxon>Marasmiineae</taxon>
        <taxon>Marasmiaceae</taxon>
        <taxon>Marasmius</taxon>
    </lineage>
</organism>
<dbReference type="Gene3D" id="1.20.1740.10">
    <property type="entry name" value="Amino acid/polyamine transporter I"/>
    <property type="match status" value="1"/>
</dbReference>